<keyword evidence="2" id="KW-1185">Reference proteome</keyword>
<comment type="caution">
    <text evidence="1">The sequence shown here is derived from an EMBL/GenBank/DDBJ whole genome shotgun (WGS) entry which is preliminary data.</text>
</comment>
<evidence type="ECO:0000313" key="2">
    <source>
        <dbReference type="Proteomes" id="UP000005551"/>
    </source>
</evidence>
<name>I5C2E0_9BACT</name>
<proteinExistence type="predicted"/>
<dbReference type="Proteomes" id="UP000005551">
    <property type="component" value="Unassembled WGS sequence"/>
</dbReference>
<reference evidence="1 2" key="1">
    <citation type="submission" date="2012-05" db="EMBL/GenBank/DDBJ databases">
        <title>Genome sequence of Nitritalea halalkaliphila LW7.</title>
        <authorList>
            <person name="Jangir P.K."/>
            <person name="Singh A."/>
            <person name="Shivaji S."/>
            <person name="Sharma R."/>
        </authorList>
    </citation>
    <scope>NUCLEOTIDE SEQUENCE [LARGE SCALE GENOMIC DNA]</scope>
    <source>
        <strain evidence="1 2">LW7</strain>
    </source>
</reference>
<sequence>MEQRLLAHDHVKAARVALNPAGELRVWVRQHQPVARVVRSRAADAYLTDEGLLIPVSPRFSARVMTLSGPGAEALVLHEVPEKQLQELTQFLKYVYGDSFWFSQLIHAHVDEQLELALYQQVGKQVIAFGTAEHFVQKLEKVIVFYEEIAPRRDGTLTSV</sequence>
<organism evidence="1 2">
    <name type="scientific">Nitritalea halalkaliphila LW7</name>
    <dbReference type="NCBI Taxonomy" id="1189621"/>
    <lineage>
        <taxon>Bacteria</taxon>
        <taxon>Pseudomonadati</taxon>
        <taxon>Bacteroidota</taxon>
        <taxon>Cytophagia</taxon>
        <taxon>Cytophagales</taxon>
        <taxon>Cyclobacteriaceae</taxon>
        <taxon>Nitritalea</taxon>
    </lineage>
</organism>
<dbReference type="STRING" id="1189621.A3SI_11514"/>
<accession>I5C2E0</accession>
<dbReference type="EMBL" id="AJYA01000024">
    <property type="protein sequence ID" value="EIM75992.1"/>
    <property type="molecule type" value="Genomic_DNA"/>
</dbReference>
<evidence type="ECO:0000313" key="1">
    <source>
        <dbReference type="EMBL" id="EIM75992.1"/>
    </source>
</evidence>
<dbReference type="AlphaFoldDB" id="I5C2E0"/>
<protein>
    <submittedName>
        <fullName evidence="1">Uncharacterized protein</fullName>
    </submittedName>
</protein>
<gene>
    <name evidence="1" type="ORF">A3SI_11514</name>
</gene>